<dbReference type="SFLD" id="SFLDG01384">
    <property type="entry name" value="thioether_bond_formation_requi"/>
    <property type="match status" value="1"/>
</dbReference>
<dbReference type="Pfam" id="PF04055">
    <property type="entry name" value="Radical_SAM"/>
    <property type="match status" value="1"/>
</dbReference>
<reference evidence="8 9" key="1">
    <citation type="submission" date="2014-02" db="EMBL/GenBank/DDBJ databases">
        <title>The small core and large imbalanced accessory genome model reveals a collaborative survival strategy of Sorangium cellulosum strains in nature.</title>
        <authorList>
            <person name="Han K."/>
            <person name="Peng R."/>
            <person name="Blom J."/>
            <person name="Li Y.-Z."/>
        </authorList>
    </citation>
    <scope>NUCLEOTIDE SEQUENCE [LARGE SCALE GENOMIC DNA]</scope>
    <source>
        <strain evidence="8 9">So0007-03</strain>
    </source>
</reference>
<dbReference type="SFLD" id="SFLDS00029">
    <property type="entry name" value="Radical_SAM"/>
    <property type="match status" value="1"/>
</dbReference>
<dbReference type="NCBIfam" id="TIGR04085">
    <property type="entry name" value="rSAM_more_4Fe4S"/>
    <property type="match status" value="1"/>
</dbReference>
<feature type="domain" description="Radical SAM core" evidence="7">
    <location>
        <begin position="51"/>
        <end position="278"/>
    </location>
</feature>
<dbReference type="GO" id="GO:0016491">
    <property type="term" value="F:oxidoreductase activity"/>
    <property type="evidence" value="ECO:0007669"/>
    <property type="project" value="InterPro"/>
</dbReference>
<keyword evidence="4" id="KW-0408">Iron</keyword>
<protein>
    <submittedName>
        <fullName evidence="8">Radical SAM protein</fullName>
    </submittedName>
</protein>
<dbReference type="AlphaFoldDB" id="A0A150TNH1"/>
<dbReference type="PROSITE" id="PS51918">
    <property type="entry name" value="RADICAL_SAM"/>
    <property type="match status" value="1"/>
</dbReference>
<evidence type="ECO:0000256" key="1">
    <source>
        <dbReference type="ARBA" id="ARBA00001966"/>
    </source>
</evidence>
<dbReference type="SFLD" id="SFLDG01386">
    <property type="entry name" value="main_SPASM_domain-containing"/>
    <property type="match status" value="1"/>
</dbReference>
<evidence type="ECO:0000313" key="9">
    <source>
        <dbReference type="Proteomes" id="UP000075502"/>
    </source>
</evidence>
<evidence type="ECO:0000256" key="4">
    <source>
        <dbReference type="ARBA" id="ARBA00023004"/>
    </source>
</evidence>
<sequence length="428" mass="46542">MLVTDGSRIYALDEGPAAQIRAAMGAGREAVRALLDGLGLAGRRYVDDAPIEPPPLRALSLAVAMKCNLACTYCYAQEGQFGGPARDMPWEVAEAAVRRLLDGAAPGERALLAFLGGEPLVNRDVLRRATELAAALAAERRVHLRLSITTNGTLLTPDDAEFFERHGFAVTVSIDGVGEAHDQLRPFKGGRGSHARVLERVTPLLAAQRRMQVMARVTVTPRNLRLREALDALLELGFSSVGFSPMLSSPKRRDELTTPGLEQMLAEMIACGRELERRALAGEPYPFSNMTSAMQEIHRGAHRPYPCGAGGGYLGVSAEGGLFSCHRFVNDEAGEMGDVHTGVDLARQRRWLEERHVHRQEPCRTCWARQLCGGGCHHEVIHAGRPACDYVRGWLSYCLEAYVRLLGSAPWLFTDGCLAPPTSELAGG</sequence>
<dbReference type="EMBL" id="JEME01001739">
    <property type="protein sequence ID" value="KYG06251.1"/>
    <property type="molecule type" value="Genomic_DNA"/>
</dbReference>
<evidence type="ECO:0000259" key="7">
    <source>
        <dbReference type="PROSITE" id="PS51918"/>
    </source>
</evidence>
<dbReference type="GO" id="GO:0051536">
    <property type="term" value="F:iron-sulfur cluster binding"/>
    <property type="evidence" value="ECO:0007669"/>
    <property type="project" value="UniProtKB-KW"/>
</dbReference>
<comment type="caution">
    <text evidence="8">The sequence shown here is derived from an EMBL/GenBank/DDBJ whole genome shotgun (WGS) entry which is preliminary data.</text>
</comment>
<accession>A0A150TNH1</accession>
<evidence type="ECO:0000256" key="5">
    <source>
        <dbReference type="ARBA" id="ARBA00023014"/>
    </source>
</evidence>
<evidence type="ECO:0000313" key="8">
    <source>
        <dbReference type="EMBL" id="KYG06251.1"/>
    </source>
</evidence>
<dbReference type="Gene3D" id="3.20.20.70">
    <property type="entry name" value="Aldolase class I"/>
    <property type="match status" value="1"/>
</dbReference>
<proteinExistence type="inferred from homology"/>
<comment type="similarity">
    <text evidence="6">Belongs to the radical SAM superfamily. Anaerobic sulfatase-maturating enzyme family.</text>
</comment>
<dbReference type="GO" id="GO:0046872">
    <property type="term" value="F:metal ion binding"/>
    <property type="evidence" value="ECO:0007669"/>
    <property type="project" value="UniProtKB-KW"/>
</dbReference>
<dbReference type="Proteomes" id="UP000075502">
    <property type="component" value="Unassembled WGS sequence"/>
</dbReference>
<organism evidence="8 9">
    <name type="scientific">Sorangium cellulosum</name>
    <name type="common">Polyangium cellulosum</name>
    <dbReference type="NCBI Taxonomy" id="56"/>
    <lineage>
        <taxon>Bacteria</taxon>
        <taxon>Pseudomonadati</taxon>
        <taxon>Myxococcota</taxon>
        <taxon>Polyangia</taxon>
        <taxon>Polyangiales</taxon>
        <taxon>Polyangiaceae</taxon>
        <taxon>Sorangium</taxon>
    </lineage>
</organism>
<keyword evidence="5" id="KW-0411">Iron-sulfur</keyword>
<keyword evidence="2" id="KW-0949">S-adenosyl-L-methionine</keyword>
<name>A0A150TNH1_SORCE</name>
<dbReference type="SFLD" id="SFLDG01067">
    <property type="entry name" value="SPASM/twitch_domain_containing"/>
    <property type="match status" value="1"/>
</dbReference>
<dbReference type="InterPro" id="IPR058240">
    <property type="entry name" value="rSAM_sf"/>
</dbReference>
<dbReference type="PANTHER" id="PTHR43273:SF3">
    <property type="entry name" value="ANAEROBIC SULFATASE-MATURATING ENZYME HOMOLOG ASLB-RELATED"/>
    <property type="match status" value="1"/>
</dbReference>
<dbReference type="InterPro" id="IPR007197">
    <property type="entry name" value="rSAM"/>
</dbReference>
<dbReference type="InterPro" id="IPR023867">
    <property type="entry name" value="Sulphatase_maturase_rSAM"/>
</dbReference>
<dbReference type="PANTHER" id="PTHR43273">
    <property type="entry name" value="ANAEROBIC SULFATASE-MATURATING ENZYME HOMOLOG ASLB-RELATED"/>
    <property type="match status" value="1"/>
</dbReference>
<dbReference type="SUPFAM" id="SSF102114">
    <property type="entry name" value="Radical SAM enzymes"/>
    <property type="match status" value="1"/>
</dbReference>
<evidence type="ECO:0000256" key="6">
    <source>
        <dbReference type="ARBA" id="ARBA00023601"/>
    </source>
</evidence>
<dbReference type="InterPro" id="IPR013785">
    <property type="entry name" value="Aldolase_TIM"/>
</dbReference>
<evidence type="ECO:0000256" key="3">
    <source>
        <dbReference type="ARBA" id="ARBA00022723"/>
    </source>
</evidence>
<gene>
    <name evidence="8" type="ORF">BE21_35965</name>
</gene>
<evidence type="ECO:0000256" key="2">
    <source>
        <dbReference type="ARBA" id="ARBA00022691"/>
    </source>
</evidence>
<keyword evidence="3" id="KW-0479">Metal-binding</keyword>
<comment type="cofactor">
    <cofactor evidence="1">
        <name>[4Fe-4S] cluster</name>
        <dbReference type="ChEBI" id="CHEBI:49883"/>
    </cofactor>
</comment>
<dbReference type="CDD" id="cd01335">
    <property type="entry name" value="Radical_SAM"/>
    <property type="match status" value="1"/>
</dbReference>
<dbReference type="InterPro" id="IPR023885">
    <property type="entry name" value="4Fe4S-binding_SPASM_dom"/>
</dbReference>